<feature type="active site" description="Proton acceptor" evidence="11">
    <location>
        <position position="319"/>
    </location>
</feature>
<dbReference type="GO" id="GO:0051287">
    <property type="term" value="F:NAD binding"/>
    <property type="evidence" value="ECO:0007669"/>
    <property type="project" value="InterPro"/>
</dbReference>
<evidence type="ECO:0000256" key="15">
    <source>
        <dbReference type="RuleBase" id="RU004175"/>
    </source>
</evidence>
<feature type="binding site" evidence="13">
    <location>
        <position position="229"/>
    </location>
    <ligand>
        <name>substrate</name>
    </ligand>
</feature>
<dbReference type="PROSITE" id="PS00611">
    <property type="entry name" value="HISOL_DEHYDROGENASE"/>
    <property type="match status" value="1"/>
</dbReference>
<dbReference type="Pfam" id="PF00815">
    <property type="entry name" value="Histidinol_dh"/>
    <property type="match status" value="1"/>
</dbReference>
<organism evidence="16 17">
    <name type="scientific">Halogeometricum limi</name>
    <dbReference type="NCBI Taxonomy" id="555875"/>
    <lineage>
        <taxon>Archaea</taxon>
        <taxon>Methanobacteriati</taxon>
        <taxon>Methanobacteriota</taxon>
        <taxon>Stenosarchaea group</taxon>
        <taxon>Halobacteria</taxon>
        <taxon>Halobacteriales</taxon>
        <taxon>Haloferacaceae</taxon>
        <taxon>Halogeometricum</taxon>
    </lineage>
</organism>
<name>A0A1I6ICB2_9EURY</name>
<feature type="binding site" evidence="12">
    <location>
        <position position="206"/>
    </location>
    <ligand>
        <name>NAD(+)</name>
        <dbReference type="ChEBI" id="CHEBI:57540"/>
    </ligand>
</feature>
<keyword evidence="10 12" id="KW-0520">NAD</keyword>
<feature type="active site" description="Proton acceptor" evidence="11">
    <location>
        <position position="320"/>
    </location>
</feature>
<feature type="binding site" evidence="13">
    <location>
        <position position="353"/>
    </location>
    <ligand>
        <name>substrate</name>
    </ligand>
</feature>
<evidence type="ECO:0000256" key="7">
    <source>
        <dbReference type="ARBA" id="ARBA00022833"/>
    </source>
</evidence>
<feature type="binding site" evidence="13">
    <location>
        <position position="251"/>
    </location>
    <ligand>
        <name>substrate</name>
    </ligand>
</feature>
<feature type="binding site" evidence="13">
    <location>
        <position position="254"/>
    </location>
    <ligand>
        <name>substrate</name>
    </ligand>
</feature>
<keyword evidence="10" id="KW-0028">Amino-acid biosynthesis</keyword>
<dbReference type="Proteomes" id="UP000243250">
    <property type="component" value="Unassembled WGS sequence"/>
</dbReference>
<dbReference type="GO" id="GO:0000105">
    <property type="term" value="P:L-histidine biosynthetic process"/>
    <property type="evidence" value="ECO:0007669"/>
    <property type="project" value="UniProtKB-UniRule"/>
</dbReference>
<keyword evidence="6 14" id="KW-0479">Metal-binding</keyword>
<keyword evidence="8 10" id="KW-0560">Oxidoreductase</keyword>
<feature type="binding site" evidence="13">
    <location>
        <position position="412"/>
    </location>
    <ligand>
        <name>substrate</name>
    </ligand>
</feature>
<dbReference type="InterPro" id="IPR016161">
    <property type="entry name" value="Ald_DH/histidinol_DH"/>
</dbReference>
<comment type="similarity">
    <text evidence="3 10 15">Belongs to the histidinol dehydrogenase family.</text>
</comment>
<keyword evidence="10" id="KW-0368">Histidine biosynthesis</keyword>
<protein>
    <recommendedName>
        <fullName evidence="5 10">Histidinol dehydrogenase</fullName>
        <shortName evidence="10">HDH</shortName>
        <ecNumber evidence="4 10">1.1.1.23</ecNumber>
    </recommendedName>
</protein>
<evidence type="ECO:0000256" key="11">
    <source>
        <dbReference type="PIRSR" id="PIRSR000099-1"/>
    </source>
</evidence>
<dbReference type="EC" id="1.1.1.23" evidence="4 10"/>
<dbReference type="Gene3D" id="3.40.50.1980">
    <property type="entry name" value="Nitrogenase molybdenum iron protein domain"/>
    <property type="match status" value="2"/>
</dbReference>
<comment type="cofactor">
    <cofactor evidence="14">
        <name>Zn(2+)</name>
        <dbReference type="ChEBI" id="CHEBI:29105"/>
    </cofactor>
    <text evidence="14">Binds 1 zinc ion per subunit.</text>
</comment>
<evidence type="ECO:0000256" key="10">
    <source>
        <dbReference type="PIRNR" id="PIRNR000099"/>
    </source>
</evidence>
<dbReference type="STRING" id="555875.SAMN04488124_3034"/>
<evidence type="ECO:0000256" key="5">
    <source>
        <dbReference type="ARBA" id="ARBA00016531"/>
    </source>
</evidence>
<evidence type="ECO:0000313" key="17">
    <source>
        <dbReference type="Proteomes" id="UP000243250"/>
    </source>
</evidence>
<dbReference type="GO" id="GO:0005829">
    <property type="term" value="C:cytosol"/>
    <property type="evidence" value="ECO:0007669"/>
    <property type="project" value="TreeGrafter"/>
</dbReference>
<sequence>MGKQRYLKEASATSLVIEPEVVDTVQDIVSSVREDGDSAVNELTAKFDGVERDDLRVDQAEIDAAGEKLTDEHREAIDYTIQNVREFHSRQLDNINGFEAEFKPGVTLGQRVIPIETAGVYIPGGRHPLVATPAMTIVPAAVAGVERIIACAPPQADGTVEPAQLYAMSEAGVDEIYCIGGAQAVAAMAYGTESVPAVDIVTGPGNVFTTEAKRQVFGHVGIDFLAGPSEVLVVADETADVEVVAADLLAQAEHDTNARAVLISLDRDHAEAVVEELESQLPHLQTEETARESWNENGEVLVVEDREAAVDAANDYAMEHLQLMMDDADELVDDLRNYGSLFIGHHAPVVFGDKTVGTNHCLPTLRIARYNSGIWVGTYLKTPTHQRLTADGAAELAPWAATICEIEGTHGHRLSALRRSKTTETSVADE</sequence>
<evidence type="ECO:0000313" key="16">
    <source>
        <dbReference type="EMBL" id="SFR64372.1"/>
    </source>
</evidence>
<feature type="binding site" evidence="12">
    <location>
        <position position="183"/>
    </location>
    <ligand>
        <name>NAD(+)</name>
        <dbReference type="ChEBI" id="CHEBI:57540"/>
    </ligand>
</feature>
<dbReference type="Gene3D" id="1.20.5.1300">
    <property type="match status" value="1"/>
</dbReference>
<dbReference type="PANTHER" id="PTHR21256">
    <property type="entry name" value="HISTIDINOL DEHYDROGENASE HDH"/>
    <property type="match status" value="1"/>
</dbReference>
<evidence type="ECO:0000256" key="4">
    <source>
        <dbReference type="ARBA" id="ARBA00012965"/>
    </source>
</evidence>
<dbReference type="InterPro" id="IPR001692">
    <property type="entry name" value="Histidinol_DH_CS"/>
</dbReference>
<evidence type="ECO:0000256" key="12">
    <source>
        <dbReference type="PIRSR" id="PIRSR000099-2"/>
    </source>
</evidence>
<feature type="binding site" evidence="14">
    <location>
        <position position="412"/>
    </location>
    <ligand>
        <name>Zn(2+)</name>
        <dbReference type="ChEBI" id="CHEBI:29105"/>
    </ligand>
</feature>
<evidence type="ECO:0000256" key="13">
    <source>
        <dbReference type="PIRSR" id="PIRSR000099-3"/>
    </source>
</evidence>
<evidence type="ECO:0000256" key="6">
    <source>
        <dbReference type="ARBA" id="ARBA00022723"/>
    </source>
</evidence>
<evidence type="ECO:0000256" key="2">
    <source>
        <dbReference type="ARBA" id="ARBA00004940"/>
    </source>
</evidence>
<feature type="binding site" evidence="13">
    <location>
        <position position="407"/>
    </location>
    <ligand>
        <name>substrate</name>
    </ligand>
</feature>
<dbReference type="SUPFAM" id="SSF53720">
    <property type="entry name" value="ALDH-like"/>
    <property type="match status" value="1"/>
</dbReference>
<evidence type="ECO:0000256" key="8">
    <source>
        <dbReference type="ARBA" id="ARBA00023002"/>
    </source>
</evidence>
<dbReference type="GO" id="GO:0004399">
    <property type="term" value="F:histidinol dehydrogenase activity"/>
    <property type="evidence" value="ECO:0007669"/>
    <property type="project" value="UniProtKB-UniRule"/>
</dbReference>
<accession>A0A1I6ICB2</accession>
<keyword evidence="7 14" id="KW-0862">Zinc</keyword>
<dbReference type="CDD" id="cd06572">
    <property type="entry name" value="Histidinol_dh"/>
    <property type="match status" value="1"/>
</dbReference>
<feature type="binding site" evidence="14">
    <location>
        <position position="254"/>
    </location>
    <ligand>
        <name>Zn(2+)</name>
        <dbReference type="ChEBI" id="CHEBI:29105"/>
    </ligand>
</feature>
<comment type="function">
    <text evidence="1 10">Catalyzes the sequential NAD-dependent oxidations of L-histidinol to L-histidinaldehyde and then to L-histidine.</text>
</comment>
<dbReference type="FunFam" id="3.40.50.1980:FF:000026">
    <property type="entry name" value="Histidinol dehydrogenase"/>
    <property type="match status" value="1"/>
</dbReference>
<dbReference type="GO" id="GO:0046872">
    <property type="term" value="F:metal ion binding"/>
    <property type="evidence" value="ECO:0007669"/>
    <property type="project" value="UniProtKB-KW"/>
</dbReference>
<comment type="pathway">
    <text evidence="2 10">Amino-acid biosynthesis; L-histidine biosynthesis; L-histidine from 5-phospho-alpha-D-ribose 1-diphosphate: step 9/9.</text>
</comment>
<dbReference type="FunFam" id="3.40.50.1980:FF:000001">
    <property type="entry name" value="Histidinol dehydrogenase"/>
    <property type="match status" value="1"/>
</dbReference>
<dbReference type="UniPathway" id="UPA00031">
    <property type="reaction ID" value="UER00014"/>
</dbReference>
<dbReference type="PIRSF" id="PIRSF000099">
    <property type="entry name" value="Histidinol_dh"/>
    <property type="match status" value="1"/>
</dbReference>
<dbReference type="RefSeq" id="WP_089882490.1">
    <property type="nucleotide sequence ID" value="NZ_FOYS01000005.1"/>
</dbReference>
<feature type="binding site" evidence="14">
    <location>
        <position position="353"/>
    </location>
    <ligand>
        <name>Zn(2+)</name>
        <dbReference type="ChEBI" id="CHEBI:29105"/>
    </ligand>
</feature>
<reference evidence="17" key="1">
    <citation type="submission" date="2016-10" db="EMBL/GenBank/DDBJ databases">
        <authorList>
            <person name="Varghese N."/>
            <person name="Submissions S."/>
        </authorList>
    </citation>
    <scope>NUCLEOTIDE SEQUENCE [LARGE SCALE GENOMIC DNA]</scope>
    <source>
        <strain evidence="17">CGMCC 1.8711</strain>
    </source>
</reference>
<dbReference type="EMBL" id="FOYS01000005">
    <property type="protein sequence ID" value="SFR64372.1"/>
    <property type="molecule type" value="Genomic_DNA"/>
</dbReference>
<proteinExistence type="inferred from homology"/>
<dbReference type="PANTHER" id="PTHR21256:SF14">
    <property type="entry name" value="HISTIDINOL DEHYDROGENASE"/>
    <property type="match status" value="1"/>
</dbReference>
<evidence type="ECO:0000256" key="3">
    <source>
        <dbReference type="ARBA" id="ARBA00010178"/>
    </source>
</evidence>
<keyword evidence="17" id="KW-1185">Reference proteome</keyword>
<feature type="binding site" evidence="14">
    <location>
        <position position="251"/>
    </location>
    <ligand>
        <name>Zn(2+)</name>
        <dbReference type="ChEBI" id="CHEBI:29105"/>
    </ligand>
</feature>
<dbReference type="InterPro" id="IPR022695">
    <property type="entry name" value="Histidinol_DH_monofunct"/>
</dbReference>
<feature type="binding site" evidence="12">
    <location>
        <position position="121"/>
    </location>
    <ligand>
        <name>NAD(+)</name>
        <dbReference type="ChEBI" id="CHEBI:57540"/>
    </ligand>
</feature>
<gene>
    <name evidence="16" type="ORF">SAMN04488124_3034</name>
</gene>
<dbReference type="OrthoDB" id="36308at2157"/>
<dbReference type="AlphaFoldDB" id="A0A1I6ICB2"/>
<evidence type="ECO:0000256" key="14">
    <source>
        <dbReference type="PIRSR" id="PIRSR000099-4"/>
    </source>
</evidence>
<evidence type="ECO:0000256" key="1">
    <source>
        <dbReference type="ARBA" id="ARBA00003850"/>
    </source>
</evidence>
<feature type="binding site" evidence="13">
    <location>
        <position position="320"/>
    </location>
    <ligand>
        <name>substrate</name>
    </ligand>
</feature>
<dbReference type="NCBIfam" id="TIGR00069">
    <property type="entry name" value="hisD"/>
    <property type="match status" value="1"/>
</dbReference>
<evidence type="ECO:0000256" key="9">
    <source>
        <dbReference type="ARBA" id="ARBA00049489"/>
    </source>
</evidence>
<comment type="catalytic activity">
    <reaction evidence="9 10">
        <text>L-histidinol + 2 NAD(+) + H2O = L-histidine + 2 NADH + 3 H(+)</text>
        <dbReference type="Rhea" id="RHEA:20641"/>
        <dbReference type="ChEBI" id="CHEBI:15377"/>
        <dbReference type="ChEBI" id="CHEBI:15378"/>
        <dbReference type="ChEBI" id="CHEBI:57540"/>
        <dbReference type="ChEBI" id="CHEBI:57595"/>
        <dbReference type="ChEBI" id="CHEBI:57699"/>
        <dbReference type="ChEBI" id="CHEBI:57945"/>
        <dbReference type="EC" id="1.1.1.23"/>
    </reaction>
</comment>
<dbReference type="InterPro" id="IPR012131">
    <property type="entry name" value="Hstdl_DH"/>
</dbReference>
<dbReference type="PRINTS" id="PR00083">
    <property type="entry name" value="HOLDHDRGNASE"/>
</dbReference>